<name>A0AAD7A8N4_9AGAR</name>
<reference evidence="3" key="1">
    <citation type="submission" date="2023-03" db="EMBL/GenBank/DDBJ databases">
        <title>Massive genome expansion in bonnet fungi (Mycena s.s.) driven by repeated elements and novel gene families across ecological guilds.</title>
        <authorList>
            <consortium name="Lawrence Berkeley National Laboratory"/>
            <person name="Harder C.B."/>
            <person name="Miyauchi S."/>
            <person name="Viragh M."/>
            <person name="Kuo A."/>
            <person name="Thoen E."/>
            <person name="Andreopoulos B."/>
            <person name="Lu D."/>
            <person name="Skrede I."/>
            <person name="Drula E."/>
            <person name="Henrissat B."/>
            <person name="Morin E."/>
            <person name="Kohler A."/>
            <person name="Barry K."/>
            <person name="LaButti K."/>
            <person name="Morin E."/>
            <person name="Salamov A."/>
            <person name="Lipzen A."/>
            <person name="Mereny Z."/>
            <person name="Hegedus B."/>
            <person name="Baldrian P."/>
            <person name="Stursova M."/>
            <person name="Weitz H."/>
            <person name="Taylor A."/>
            <person name="Grigoriev I.V."/>
            <person name="Nagy L.G."/>
            <person name="Martin F."/>
            <person name="Kauserud H."/>
        </authorList>
    </citation>
    <scope>NUCLEOTIDE SEQUENCE</scope>
    <source>
        <strain evidence="3">CBHHK002</strain>
    </source>
</reference>
<comment type="caution">
    <text evidence="3">The sequence shown here is derived from an EMBL/GenBank/DDBJ whole genome shotgun (WGS) entry which is preliminary data.</text>
</comment>
<keyword evidence="4" id="KW-1185">Reference proteome</keyword>
<dbReference type="Gene3D" id="2.60.40.1210">
    <property type="entry name" value="Cellobiose dehydrogenase, cytochrome domain"/>
    <property type="match status" value="1"/>
</dbReference>
<dbReference type="SUPFAM" id="SSF49344">
    <property type="entry name" value="CBD9-like"/>
    <property type="match status" value="1"/>
</dbReference>
<feature type="chain" id="PRO_5042200600" description="Cellobiose dehydrogenase-like cytochrome domain-containing protein" evidence="1">
    <location>
        <begin position="20"/>
        <end position="219"/>
    </location>
</feature>
<feature type="signal peptide" evidence="1">
    <location>
        <begin position="1"/>
        <end position="19"/>
    </location>
</feature>
<gene>
    <name evidence="3" type="ORF">DFH08DRAFT_858114</name>
</gene>
<sequence length="219" mass="23290">MLSLHALALLFPFILPAFGQLTEVCNPGTGLCFNQAFDEATESTFGFVLPTEGTFTDDFITTITTPVPYGFVGFGIGKAGKTPRLSVAGVMTSFTSPGPVGTLQHAMLMQQSTLSTNDTQLVPNSSGGLVSISKLSFWNATSATFIFRCQNCSLVAPPAGERFHLAVFQSYESGIYPAFDALNATFKTDEATISGFDIDNIAALRSTDYDSFLVAAGFV</sequence>
<dbReference type="AlphaFoldDB" id="A0AAD7A8N4"/>
<feature type="domain" description="Cellobiose dehydrogenase-like cytochrome" evidence="2">
    <location>
        <begin position="25"/>
        <end position="155"/>
    </location>
</feature>
<dbReference type="Pfam" id="PF16010">
    <property type="entry name" value="CDH-cyt"/>
    <property type="match status" value="1"/>
</dbReference>
<organism evidence="3 4">
    <name type="scientific">Mycena albidolilacea</name>
    <dbReference type="NCBI Taxonomy" id="1033008"/>
    <lineage>
        <taxon>Eukaryota</taxon>
        <taxon>Fungi</taxon>
        <taxon>Dikarya</taxon>
        <taxon>Basidiomycota</taxon>
        <taxon>Agaricomycotina</taxon>
        <taxon>Agaricomycetes</taxon>
        <taxon>Agaricomycetidae</taxon>
        <taxon>Agaricales</taxon>
        <taxon>Marasmiineae</taxon>
        <taxon>Mycenaceae</taxon>
        <taxon>Mycena</taxon>
    </lineage>
</organism>
<evidence type="ECO:0000313" key="4">
    <source>
        <dbReference type="Proteomes" id="UP001218218"/>
    </source>
</evidence>
<proteinExistence type="predicted"/>
<evidence type="ECO:0000259" key="2">
    <source>
        <dbReference type="Pfam" id="PF16010"/>
    </source>
</evidence>
<evidence type="ECO:0000313" key="3">
    <source>
        <dbReference type="EMBL" id="KAJ7352178.1"/>
    </source>
</evidence>
<accession>A0AAD7A8N4</accession>
<evidence type="ECO:0000256" key="1">
    <source>
        <dbReference type="SAM" id="SignalP"/>
    </source>
</evidence>
<dbReference type="InterPro" id="IPR015920">
    <property type="entry name" value="Cellobiose_DH-like_cyt"/>
</dbReference>
<protein>
    <recommendedName>
        <fullName evidence="2">Cellobiose dehydrogenase-like cytochrome domain-containing protein</fullName>
    </recommendedName>
</protein>
<keyword evidence="1" id="KW-0732">Signal</keyword>
<dbReference type="EMBL" id="JARIHO010000012">
    <property type="protein sequence ID" value="KAJ7352178.1"/>
    <property type="molecule type" value="Genomic_DNA"/>
</dbReference>
<dbReference type="Proteomes" id="UP001218218">
    <property type="component" value="Unassembled WGS sequence"/>
</dbReference>